<evidence type="ECO:0000313" key="2">
    <source>
        <dbReference type="Proteomes" id="UP000182827"/>
    </source>
</evidence>
<name>A0A1I6WF85_9GAMM</name>
<protein>
    <submittedName>
        <fullName evidence="1">Uncharacterized protein</fullName>
    </submittedName>
</protein>
<reference evidence="2" key="1">
    <citation type="submission" date="2016-10" db="EMBL/GenBank/DDBJ databases">
        <authorList>
            <person name="Varghese N."/>
            <person name="Submissions S."/>
        </authorList>
    </citation>
    <scope>NUCLEOTIDE SEQUENCE [LARGE SCALE GENOMIC DNA]</scope>
    <source>
        <strain evidence="2">ANC 5076</strain>
    </source>
</reference>
<dbReference type="EMBL" id="FOZU01000059">
    <property type="protein sequence ID" value="SFT24648.1"/>
    <property type="molecule type" value="Genomic_DNA"/>
</dbReference>
<proteinExistence type="predicted"/>
<dbReference type="AlphaFoldDB" id="A0A1I6WF85"/>
<dbReference type="RefSeq" id="WP_213032541.1">
    <property type="nucleotide sequence ID" value="NZ_FOZU01000059.1"/>
</dbReference>
<organism evidence="1 2">
    <name type="scientific">Acinetobacter bohemicus</name>
    <dbReference type="NCBI Taxonomy" id="1435036"/>
    <lineage>
        <taxon>Bacteria</taxon>
        <taxon>Pseudomonadati</taxon>
        <taxon>Pseudomonadota</taxon>
        <taxon>Gammaproteobacteria</taxon>
        <taxon>Moraxellales</taxon>
        <taxon>Moraxellaceae</taxon>
        <taxon>Acinetobacter</taxon>
    </lineage>
</organism>
<gene>
    <name evidence="1" type="ORF">SAMN05444586_105910</name>
</gene>
<evidence type="ECO:0000313" key="1">
    <source>
        <dbReference type="EMBL" id="SFT24648.1"/>
    </source>
</evidence>
<sequence>FMAFSMLVLSLKDLKIMTLRNILTPSIFLFALVVVGCTNKKETVECDQTKFDCTPKTTEVAVSEPVAREVVASEPLIVVEEVIETANVSNEDNLPPEITWEQQKKIINKSFKPLIKDEINNLLNADTDTWVIDVRSVKDGTGKDKGFVIYKYDVTSSSPDHDFLISAKTCTAKAQISSEDNKTPMAFTLDTDCYKNLEGFF</sequence>
<dbReference type="Proteomes" id="UP000182827">
    <property type="component" value="Unassembled WGS sequence"/>
</dbReference>
<feature type="non-terminal residue" evidence="1">
    <location>
        <position position="1"/>
    </location>
</feature>
<accession>A0A1I6WF85</accession>
<keyword evidence="2" id="KW-1185">Reference proteome</keyword>